<evidence type="ECO:0000256" key="1">
    <source>
        <dbReference type="SAM" id="SignalP"/>
    </source>
</evidence>
<dbReference type="EMBL" id="CP138583">
    <property type="protein sequence ID" value="WPH00146.1"/>
    <property type="molecule type" value="Genomic_DNA"/>
</dbReference>
<keyword evidence="4" id="KW-1185">Reference proteome</keyword>
<dbReference type="Proteomes" id="UP001303373">
    <property type="component" value="Chromosome 4"/>
</dbReference>
<evidence type="ECO:0000313" key="4">
    <source>
        <dbReference type="Proteomes" id="UP001303373"/>
    </source>
</evidence>
<dbReference type="InterPro" id="IPR012334">
    <property type="entry name" value="Pectin_lyas_fold"/>
</dbReference>
<feature type="chain" id="PRO_5042942939" evidence="1">
    <location>
        <begin position="20"/>
        <end position="416"/>
    </location>
</feature>
<dbReference type="Gene3D" id="2.160.20.10">
    <property type="entry name" value="Single-stranded right-handed beta-helix, Pectin lyase-like"/>
    <property type="match status" value="1"/>
</dbReference>
<accession>A0AAQ3M5C4</accession>
<reference evidence="3 4" key="1">
    <citation type="submission" date="2023-11" db="EMBL/GenBank/DDBJ databases">
        <title>An acidophilic fungus is an integral part of prey digestion in a carnivorous sundew plant.</title>
        <authorList>
            <person name="Tsai I.J."/>
        </authorList>
    </citation>
    <scope>NUCLEOTIDE SEQUENCE [LARGE SCALE GENOMIC DNA]</scope>
    <source>
        <strain evidence="3">169a</strain>
    </source>
</reference>
<dbReference type="InterPro" id="IPR011050">
    <property type="entry name" value="Pectin_lyase_fold/virulence"/>
</dbReference>
<dbReference type="SUPFAM" id="SSF51126">
    <property type="entry name" value="Pectin lyase-like"/>
    <property type="match status" value="1"/>
</dbReference>
<dbReference type="InterPro" id="IPR024535">
    <property type="entry name" value="RHGA/B-epi-like_pectate_lyase"/>
</dbReference>
<keyword evidence="1" id="KW-0732">Signal</keyword>
<evidence type="ECO:0000313" key="3">
    <source>
        <dbReference type="EMBL" id="WPH00146.1"/>
    </source>
</evidence>
<feature type="domain" description="Rhamnogalacturonase A/B/Epimerase-like pectate lyase" evidence="2">
    <location>
        <begin position="133"/>
        <end position="246"/>
    </location>
</feature>
<evidence type="ECO:0000259" key="2">
    <source>
        <dbReference type="Pfam" id="PF12708"/>
    </source>
</evidence>
<dbReference type="AlphaFoldDB" id="A0AAQ3M5C4"/>
<organism evidence="3 4">
    <name type="scientific">Acrodontium crateriforme</name>
    <dbReference type="NCBI Taxonomy" id="150365"/>
    <lineage>
        <taxon>Eukaryota</taxon>
        <taxon>Fungi</taxon>
        <taxon>Dikarya</taxon>
        <taxon>Ascomycota</taxon>
        <taxon>Pezizomycotina</taxon>
        <taxon>Dothideomycetes</taxon>
        <taxon>Dothideomycetidae</taxon>
        <taxon>Mycosphaerellales</taxon>
        <taxon>Teratosphaeriaceae</taxon>
        <taxon>Acrodontium</taxon>
    </lineage>
</organism>
<feature type="signal peptide" evidence="1">
    <location>
        <begin position="1"/>
        <end position="19"/>
    </location>
</feature>
<gene>
    <name evidence="3" type="ORF">R9X50_00296900</name>
</gene>
<dbReference type="Pfam" id="PF12708">
    <property type="entry name" value="Pect-lyase_RHGA_epim"/>
    <property type="match status" value="1"/>
</dbReference>
<proteinExistence type="predicted"/>
<name>A0AAQ3M5C4_9PEZI</name>
<protein>
    <submittedName>
        <fullName evidence="3">Exo-1,3-beta-D-glucanase</fullName>
    </submittedName>
</protein>
<sequence length="416" mass="45866">MLRSFFILSLLLGILSVYALPAHDDRNNLYMAHQRQAMANTPHYARSLNTSNSVLQQARVLVVAAVAQQSEYNTYRVAHPRRNTYKSRPSGASVFQELSGDDDQASAVPQMSPSLKAAAVLLAESHAKQQQANVRNFVIDIEDTTTASVAGLHWQAAQATSLTNVYISASSGSGTTQMGMFTENGSGGFMSDCTIYGGAYGIYGGNQQYTVCHFQIFAQKKATICLIWDWGWTWAGMYLGNAPVGISLINPEDKTGQQAGYTYLLDSMFVDTTTAIQASFESQSMLNTSIITLDNMPQSNAFLRRYRLTEQEKRIASWNLLEVALIRILRVMQSATAALSLSMRSGPINQSWTNKLTNLDGSTDNGFIQRSLANHNIDAGTITKLGCNLVSVLQTFSKLRRVKVFGVVVWRLLLFY</sequence>